<keyword evidence="3" id="KW-1003">Cell membrane</keyword>
<dbReference type="InterPro" id="IPR051311">
    <property type="entry name" value="DedA_domain"/>
</dbReference>
<dbReference type="AlphaFoldDB" id="A0A087VTN9"/>
<feature type="transmembrane region" description="Helical" evidence="7">
    <location>
        <begin position="143"/>
        <end position="167"/>
    </location>
</feature>
<comment type="similarity">
    <text evidence="2">Belongs to the DedA family.</text>
</comment>
<reference evidence="9 10" key="1">
    <citation type="journal article" date="2014" name="Appl. Environ. Microbiol.">
        <title>Genomic encyclopedia of type strains of the genus Bifidobacterium.</title>
        <authorList>
            <person name="Milani C."/>
            <person name="Lugli G.A."/>
            <person name="Duranti S."/>
            <person name="Turroni F."/>
            <person name="Bottacini F."/>
            <person name="Mangifesta M."/>
            <person name="Sanchez B."/>
            <person name="Viappiani A."/>
            <person name="Mancabelli L."/>
            <person name="Taminiau B."/>
            <person name="Delcenserie V."/>
            <person name="Barrangou R."/>
            <person name="Margolles A."/>
            <person name="van Sinderen D."/>
            <person name="Ventura M."/>
        </authorList>
    </citation>
    <scope>NUCLEOTIDE SEQUENCE [LARGE SCALE GENOMIC DNA]</scope>
    <source>
        <strain evidence="9 10">LMG 11587</strain>
    </source>
</reference>
<evidence type="ECO:0000256" key="7">
    <source>
        <dbReference type="SAM" id="Phobius"/>
    </source>
</evidence>
<feature type="transmembrane region" description="Helical" evidence="7">
    <location>
        <begin position="7"/>
        <end position="35"/>
    </location>
</feature>
<evidence type="ECO:0000256" key="2">
    <source>
        <dbReference type="ARBA" id="ARBA00010792"/>
    </source>
</evidence>
<organism evidence="9 10">
    <name type="scientific">Bifidobacterium [indicum] DSM 20214 = LMG 11587</name>
    <dbReference type="NCBI Taxonomy" id="1341694"/>
    <lineage>
        <taxon>Bacteria</taxon>
        <taxon>Bacillati</taxon>
        <taxon>Actinomycetota</taxon>
        <taxon>Actinomycetes</taxon>
        <taxon>Bifidobacteriales</taxon>
        <taxon>Bifidobacteriaceae</taxon>
        <taxon>Bifidobacterium</taxon>
    </lineage>
</organism>
<evidence type="ECO:0000256" key="1">
    <source>
        <dbReference type="ARBA" id="ARBA00004651"/>
    </source>
</evidence>
<keyword evidence="6 7" id="KW-0472">Membrane</keyword>
<evidence type="ECO:0000256" key="6">
    <source>
        <dbReference type="ARBA" id="ARBA00023136"/>
    </source>
</evidence>
<accession>A0A087VTN9</accession>
<name>A0A087VTN9_9BIFI</name>
<evidence type="ECO:0000256" key="4">
    <source>
        <dbReference type="ARBA" id="ARBA00022692"/>
    </source>
</evidence>
<feature type="transmembrane region" description="Helical" evidence="7">
    <location>
        <begin position="55"/>
        <end position="77"/>
    </location>
</feature>
<feature type="domain" description="VTT" evidence="8">
    <location>
        <begin position="35"/>
        <end position="160"/>
    </location>
</feature>
<evidence type="ECO:0000256" key="3">
    <source>
        <dbReference type="ARBA" id="ARBA00022475"/>
    </source>
</evidence>
<gene>
    <name evidence="9" type="ORF">BINDI_0423</name>
</gene>
<dbReference type="OrthoDB" id="162303at2"/>
<dbReference type="KEGG" id="bii:BINDI_0423"/>
<keyword evidence="10" id="KW-1185">Reference proteome</keyword>
<dbReference type="PANTHER" id="PTHR42709">
    <property type="entry name" value="ALKALINE PHOSPHATASE LIKE PROTEIN"/>
    <property type="match status" value="1"/>
</dbReference>
<dbReference type="Pfam" id="PF09335">
    <property type="entry name" value="VTT_dom"/>
    <property type="match status" value="1"/>
</dbReference>
<dbReference type="Proteomes" id="UP000028569">
    <property type="component" value="Chromosome"/>
</dbReference>
<keyword evidence="5 7" id="KW-1133">Transmembrane helix</keyword>
<evidence type="ECO:0000313" key="10">
    <source>
        <dbReference type="Proteomes" id="UP000028569"/>
    </source>
</evidence>
<dbReference type="HOGENOM" id="CLU_044208_2_2_11"/>
<dbReference type="EMBL" id="CP006018">
    <property type="protein sequence ID" value="AIC91704.1"/>
    <property type="molecule type" value="Genomic_DNA"/>
</dbReference>
<keyword evidence="4 7" id="KW-0812">Transmembrane</keyword>
<dbReference type="RefSeq" id="WP_033489854.1">
    <property type="nucleotide sequence ID" value="NZ_CP006018.1"/>
</dbReference>
<evidence type="ECO:0000313" key="9">
    <source>
        <dbReference type="EMBL" id="AIC91704.1"/>
    </source>
</evidence>
<comment type="subcellular location">
    <subcellularLocation>
        <location evidence="1">Cell membrane</location>
        <topology evidence="1">Multi-pass membrane protein</topology>
    </subcellularLocation>
</comment>
<proteinExistence type="inferred from homology"/>
<evidence type="ECO:0000256" key="5">
    <source>
        <dbReference type="ARBA" id="ARBA00022989"/>
    </source>
</evidence>
<dbReference type="PANTHER" id="PTHR42709:SF6">
    <property type="entry name" value="UNDECAPRENYL PHOSPHATE TRANSPORTER A"/>
    <property type="match status" value="1"/>
</dbReference>
<sequence length="199" mass="21421">MMQAINAWLLAAVSGGWGLWSLFLAAFLDALIIPIPTELVVLATATAFRAGGSPLPIWVILVCVLAFTLGDVCTYWLGRLVPLRQIVFFRGAAGKAVISWAHRAFERGGGFFTVASRFVPAGRTIINLTAGAAHYPLSRYIPLSALAGGLWGIYMWTLGYLASAWLANNPLTVMALGFLVGMVVGFLCDILMKTVSRSR</sequence>
<feature type="transmembrane region" description="Helical" evidence="7">
    <location>
        <begin position="173"/>
        <end position="192"/>
    </location>
</feature>
<dbReference type="GO" id="GO:0005886">
    <property type="term" value="C:plasma membrane"/>
    <property type="evidence" value="ECO:0007669"/>
    <property type="project" value="UniProtKB-SubCell"/>
</dbReference>
<evidence type="ECO:0000259" key="8">
    <source>
        <dbReference type="Pfam" id="PF09335"/>
    </source>
</evidence>
<dbReference type="InterPro" id="IPR032816">
    <property type="entry name" value="VTT_dom"/>
</dbReference>
<protein>
    <submittedName>
        <fullName evidence="9">DedA family protein</fullName>
    </submittedName>
</protein>